<name>A0A238XCI7_9FLAO</name>
<organism evidence="1 2">
    <name type="scientific">Lutibacter flavus</name>
    <dbReference type="NCBI Taxonomy" id="691689"/>
    <lineage>
        <taxon>Bacteria</taxon>
        <taxon>Pseudomonadati</taxon>
        <taxon>Bacteroidota</taxon>
        <taxon>Flavobacteriia</taxon>
        <taxon>Flavobacteriales</taxon>
        <taxon>Flavobacteriaceae</taxon>
        <taxon>Lutibacter</taxon>
    </lineage>
</organism>
<protein>
    <submittedName>
        <fullName evidence="1">Putative MetA-pathway of phenol degradation</fullName>
    </submittedName>
</protein>
<sequence>MTKLFYTLFAIILINFQSFSQTVEPSSAIDKSILQIELESLYTIQKEDSKKMKSWSIPSALFRYGFLEGYELQLNTPIIKEYLWENDHLIHSLNKFDDIQVGFSVNLWKQQKFIPEASLMVRAILPTDSKFELNKIGKICSLNLSNSISQKFSFNYNIGYVLETDNSKSGFYIANIGFEANSKLHFFIENFGDFTNKKLMSHNINTGVGYNFNEKLILDVSVANGLNHNMFYVGGILTYVLNIKKINI</sequence>
<dbReference type="Pfam" id="PF13557">
    <property type="entry name" value="Phenol_MetA_deg"/>
    <property type="match status" value="1"/>
</dbReference>
<dbReference type="RefSeq" id="WP_089378077.1">
    <property type="nucleotide sequence ID" value="NZ_FZNX01000002.1"/>
</dbReference>
<accession>A0A238XCI7</accession>
<keyword evidence="2" id="KW-1185">Reference proteome</keyword>
<proteinExistence type="predicted"/>
<evidence type="ECO:0000313" key="1">
    <source>
        <dbReference type="EMBL" id="SNR56332.1"/>
    </source>
</evidence>
<evidence type="ECO:0000313" key="2">
    <source>
        <dbReference type="Proteomes" id="UP000198412"/>
    </source>
</evidence>
<reference evidence="2" key="1">
    <citation type="submission" date="2017-06" db="EMBL/GenBank/DDBJ databases">
        <authorList>
            <person name="Varghese N."/>
            <person name="Submissions S."/>
        </authorList>
    </citation>
    <scope>NUCLEOTIDE SEQUENCE [LARGE SCALE GENOMIC DNA]</scope>
    <source>
        <strain evidence="2">DSM 27993</strain>
    </source>
</reference>
<dbReference type="OrthoDB" id="1014491at2"/>
<dbReference type="AlphaFoldDB" id="A0A238XCI7"/>
<gene>
    <name evidence="1" type="ORF">SAMN04488111_1784</name>
</gene>
<dbReference type="InterPro" id="IPR025737">
    <property type="entry name" value="FApF"/>
</dbReference>
<dbReference type="EMBL" id="FZNX01000002">
    <property type="protein sequence ID" value="SNR56332.1"/>
    <property type="molecule type" value="Genomic_DNA"/>
</dbReference>
<dbReference type="Proteomes" id="UP000198412">
    <property type="component" value="Unassembled WGS sequence"/>
</dbReference>